<feature type="compositionally biased region" description="Low complexity" evidence="2">
    <location>
        <begin position="1"/>
        <end position="10"/>
    </location>
</feature>
<dbReference type="AlphaFoldDB" id="A0A6G1KTE1"/>
<dbReference type="Proteomes" id="UP000799436">
    <property type="component" value="Unassembled WGS sequence"/>
</dbReference>
<dbReference type="SMART" id="SM00397">
    <property type="entry name" value="t_SNARE"/>
    <property type="match status" value="1"/>
</dbReference>
<dbReference type="Pfam" id="PF00804">
    <property type="entry name" value="Syntaxin"/>
    <property type="match status" value="1"/>
</dbReference>
<feature type="domain" description="T-SNARE coiled-coil homology" evidence="4">
    <location>
        <begin position="234"/>
        <end position="296"/>
    </location>
</feature>
<dbReference type="Pfam" id="PF05739">
    <property type="entry name" value="SNARE"/>
    <property type="match status" value="1"/>
</dbReference>
<evidence type="ECO:0000256" key="3">
    <source>
        <dbReference type="SAM" id="Phobius"/>
    </source>
</evidence>
<dbReference type="InterPro" id="IPR010989">
    <property type="entry name" value="SNARE"/>
</dbReference>
<evidence type="ECO:0000256" key="1">
    <source>
        <dbReference type="ARBA" id="ARBA00009063"/>
    </source>
</evidence>
<dbReference type="GO" id="GO:0031201">
    <property type="term" value="C:SNARE complex"/>
    <property type="evidence" value="ECO:0007669"/>
    <property type="project" value="TreeGrafter"/>
</dbReference>
<dbReference type="CDD" id="cd15849">
    <property type="entry name" value="SNARE_Sso1"/>
    <property type="match status" value="1"/>
</dbReference>
<evidence type="ECO:0000259" key="4">
    <source>
        <dbReference type="PROSITE" id="PS50192"/>
    </source>
</evidence>
<keyword evidence="6" id="KW-1185">Reference proteome</keyword>
<dbReference type="PANTHER" id="PTHR19957">
    <property type="entry name" value="SYNTAXIN"/>
    <property type="match status" value="1"/>
</dbReference>
<dbReference type="GO" id="GO:0012505">
    <property type="term" value="C:endomembrane system"/>
    <property type="evidence" value="ECO:0007669"/>
    <property type="project" value="TreeGrafter"/>
</dbReference>
<organism evidence="5 6">
    <name type="scientific">Teratosphaeria nubilosa</name>
    <dbReference type="NCBI Taxonomy" id="161662"/>
    <lineage>
        <taxon>Eukaryota</taxon>
        <taxon>Fungi</taxon>
        <taxon>Dikarya</taxon>
        <taxon>Ascomycota</taxon>
        <taxon>Pezizomycotina</taxon>
        <taxon>Dothideomycetes</taxon>
        <taxon>Dothideomycetidae</taxon>
        <taxon>Mycosphaerellales</taxon>
        <taxon>Teratosphaeriaceae</taxon>
        <taxon>Teratosphaeria</taxon>
    </lineage>
</organism>
<comment type="similarity">
    <text evidence="1">Belongs to the syntaxin family.</text>
</comment>
<dbReference type="GO" id="GO:0005484">
    <property type="term" value="F:SNAP receptor activity"/>
    <property type="evidence" value="ECO:0007669"/>
    <property type="project" value="TreeGrafter"/>
</dbReference>
<reference evidence="5" key="1">
    <citation type="journal article" date="2020" name="Stud. Mycol.">
        <title>101 Dothideomycetes genomes: a test case for predicting lifestyles and emergence of pathogens.</title>
        <authorList>
            <person name="Haridas S."/>
            <person name="Albert R."/>
            <person name="Binder M."/>
            <person name="Bloem J."/>
            <person name="Labutti K."/>
            <person name="Salamov A."/>
            <person name="Andreopoulos B."/>
            <person name="Baker S."/>
            <person name="Barry K."/>
            <person name="Bills G."/>
            <person name="Bluhm B."/>
            <person name="Cannon C."/>
            <person name="Castanera R."/>
            <person name="Culley D."/>
            <person name="Daum C."/>
            <person name="Ezra D."/>
            <person name="Gonzalez J."/>
            <person name="Henrissat B."/>
            <person name="Kuo A."/>
            <person name="Liang C."/>
            <person name="Lipzen A."/>
            <person name="Lutzoni F."/>
            <person name="Magnuson J."/>
            <person name="Mondo S."/>
            <person name="Nolan M."/>
            <person name="Ohm R."/>
            <person name="Pangilinan J."/>
            <person name="Park H.-J."/>
            <person name="Ramirez L."/>
            <person name="Alfaro M."/>
            <person name="Sun H."/>
            <person name="Tritt A."/>
            <person name="Yoshinaga Y."/>
            <person name="Zwiers L.-H."/>
            <person name="Turgeon B."/>
            <person name="Goodwin S."/>
            <person name="Spatafora J."/>
            <person name="Crous P."/>
            <person name="Grigoriev I."/>
        </authorList>
    </citation>
    <scope>NUCLEOTIDE SEQUENCE</scope>
    <source>
        <strain evidence="5">CBS 116005</strain>
    </source>
</reference>
<keyword evidence="3" id="KW-1133">Transmembrane helix</keyword>
<dbReference type="GO" id="GO:0000149">
    <property type="term" value="F:SNARE binding"/>
    <property type="evidence" value="ECO:0007669"/>
    <property type="project" value="TreeGrafter"/>
</dbReference>
<dbReference type="GO" id="GO:0006886">
    <property type="term" value="P:intracellular protein transport"/>
    <property type="evidence" value="ECO:0007669"/>
    <property type="project" value="TreeGrafter"/>
</dbReference>
<keyword evidence="3" id="KW-0472">Membrane</keyword>
<dbReference type="InterPro" id="IPR006011">
    <property type="entry name" value="Syntaxin_N"/>
</dbReference>
<proteinExistence type="inferred from homology"/>
<dbReference type="GO" id="GO:0048278">
    <property type="term" value="P:vesicle docking"/>
    <property type="evidence" value="ECO:0007669"/>
    <property type="project" value="TreeGrafter"/>
</dbReference>
<evidence type="ECO:0000313" key="6">
    <source>
        <dbReference type="Proteomes" id="UP000799436"/>
    </source>
</evidence>
<sequence length="355" mass="39359">MAQQPQYNYGNSGGYGQSNPYDHAGSPPPAYGQPYGGGGNMNPAYGQAYPRPSHDVEMQPLTAGAQAAPYSHTGTPAPRDPNQILNDCRAVSRAIDDLESRLPELQRLQRGFTSGTGASNKEIDSLSADIMTGYRGLADRVKRIKSQPDAANPRNKPQVDALDRRIRKAINTYQQTESQFRKEVQDQQRRQFLIVRPDATEEEIQQATESGTDTQIFQQALLNSDRRGQAQSTLRNVQQRHDAIMQIERTLMELQQLFQDLDQMVVEQEPMVQEIQQKAEETNTHLEAGNVHVDKAVNSARAARKKKWICTGIIVAIIIIIIVIVLAYLGATGRLGSSNNNNKNTTTTTSNTSSR</sequence>
<dbReference type="PROSITE" id="PS50192">
    <property type="entry name" value="T_SNARE"/>
    <property type="match status" value="1"/>
</dbReference>
<dbReference type="PANTHER" id="PTHR19957:SF380">
    <property type="entry name" value="SYNTAXIN FAMILY PROTEIN"/>
    <property type="match status" value="1"/>
</dbReference>
<dbReference type="GO" id="GO:0006887">
    <property type="term" value="P:exocytosis"/>
    <property type="evidence" value="ECO:0007669"/>
    <property type="project" value="TreeGrafter"/>
</dbReference>
<protein>
    <submittedName>
        <fullName evidence="5">t-SNARE</fullName>
    </submittedName>
</protein>
<dbReference type="GO" id="GO:0005886">
    <property type="term" value="C:plasma membrane"/>
    <property type="evidence" value="ECO:0007669"/>
    <property type="project" value="TreeGrafter"/>
</dbReference>
<dbReference type="GO" id="GO:0006906">
    <property type="term" value="P:vesicle fusion"/>
    <property type="evidence" value="ECO:0007669"/>
    <property type="project" value="TreeGrafter"/>
</dbReference>
<evidence type="ECO:0000313" key="5">
    <source>
        <dbReference type="EMBL" id="KAF2763670.1"/>
    </source>
</evidence>
<feature type="transmembrane region" description="Helical" evidence="3">
    <location>
        <begin position="308"/>
        <end position="331"/>
    </location>
</feature>
<feature type="region of interest" description="Disordered" evidence="2">
    <location>
        <begin position="1"/>
        <end position="55"/>
    </location>
</feature>
<dbReference type="EMBL" id="ML995976">
    <property type="protein sequence ID" value="KAF2763670.1"/>
    <property type="molecule type" value="Genomic_DNA"/>
</dbReference>
<dbReference type="SUPFAM" id="SSF47661">
    <property type="entry name" value="t-snare proteins"/>
    <property type="match status" value="1"/>
</dbReference>
<dbReference type="OrthoDB" id="10255013at2759"/>
<gene>
    <name evidence="5" type="ORF">EJ03DRAFT_322558</name>
</gene>
<accession>A0A6G1KTE1</accession>
<dbReference type="Gene3D" id="1.20.58.70">
    <property type="match status" value="1"/>
</dbReference>
<keyword evidence="3" id="KW-0812">Transmembrane</keyword>
<dbReference type="InterPro" id="IPR000727">
    <property type="entry name" value="T_SNARE_dom"/>
</dbReference>
<name>A0A6G1KTE1_9PEZI</name>
<evidence type="ECO:0000256" key="2">
    <source>
        <dbReference type="SAM" id="MobiDB-lite"/>
    </source>
</evidence>
<dbReference type="InterPro" id="IPR045242">
    <property type="entry name" value="Syntaxin"/>
</dbReference>